<keyword evidence="10" id="KW-1185">Reference proteome</keyword>
<dbReference type="Pfam" id="PF00931">
    <property type="entry name" value="NB-ARC"/>
    <property type="match status" value="1"/>
</dbReference>
<feature type="domain" description="NB-ARC" evidence="6">
    <location>
        <begin position="169"/>
        <end position="343"/>
    </location>
</feature>
<keyword evidence="4" id="KW-0547">Nucleotide-binding</keyword>
<dbReference type="InterPro" id="IPR042197">
    <property type="entry name" value="Apaf_helical"/>
</dbReference>
<dbReference type="Gene3D" id="1.10.8.430">
    <property type="entry name" value="Helical domain of apoptotic protease-activating factors"/>
    <property type="match status" value="1"/>
</dbReference>
<dbReference type="FunFam" id="3.40.50.300:FF:001091">
    <property type="entry name" value="Probable disease resistance protein At1g61300"/>
    <property type="match status" value="1"/>
</dbReference>
<dbReference type="Gene3D" id="3.40.50.300">
    <property type="entry name" value="P-loop containing nucleotide triphosphate hydrolases"/>
    <property type="match status" value="1"/>
</dbReference>
<dbReference type="Proteomes" id="UP001231189">
    <property type="component" value="Unassembled WGS sequence"/>
</dbReference>
<evidence type="ECO:0000256" key="5">
    <source>
        <dbReference type="ARBA" id="ARBA00022821"/>
    </source>
</evidence>
<evidence type="ECO:0000259" key="7">
    <source>
        <dbReference type="Pfam" id="PF18052"/>
    </source>
</evidence>
<evidence type="ECO:0000259" key="6">
    <source>
        <dbReference type="Pfam" id="PF00931"/>
    </source>
</evidence>
<evidence type="ECO:0000313" key="10">
    <source>
        <dbReference type="Proteomes" id="UP001231189"/>
    </source>
</evidence>
<feature type="domain" description="Disease resistance N-terminal" evidence="7">
    <location>
        <begin position="5"/>
        <end position="92"/>
    </location>
</feature>
<evidence type="ECO:0000256" key="1">
    <source>
        <dbReference type="ARBA" id="ARBA00008894"/>
    </source>
</evidence>
<evidence type="ECO:0000259" key="8">
    <source>
        <dbReference type="Pfam" id="PF23559"/>
    </source>
</evidence>
<feature type="domain" description="Disease resistance protein winged helix" evidence="8">
    <location>
        <begin position="431"/>
        <end position="498"/>
    </location>
</feature>
<dbReference type="FunFam" id="1.10.10.10:FF:000322">
    <property type="entry name" value="Probable disease resistance protein At1g63360"/>
    <property type="match status" value="1"/>
</dbReference>
<sequence length="500" mass="56915">MAESAVRIVVGSVGNLAVQETKFLCGVNLEVGFLKDELMRLQAYLRDADSKRRSGNERVSVLVSQIRAAAYEAQNVIEAADYMDKRNRQKMGFMGAISRYARLPSDLATLRKVGAEIQHVRRKLNEIFQSADRLKIDLDNIVVVENEFPQDCNQFHPSFDDDLVLVGFEDEHEEVVDKLVDNEKMLSVVSVVAMGGAGKTTLAKKVYTSSRVKQHFEVAAWVTVSQTFKGIDLLKDIMKQITGGAYDSTNLMQEFDVGKKIRDFLFKKRYLVVLDDVWETDTWDQLNRTVEAFPNEDNGSRLLLTTRKVDVANHVERPTHVHALKHLNEDKSWKLFCSKAFPSYKRSVMRDVAEFQKIGRKLASKCDGLPLALSVLGAYLSKNLSIQSWSNVLLGWPSTKNVDMMRGILARSYKDLPNHHLKSCFFYLASFPEDFQIKVSVLIKLWIAEGFVPLAPKHKQEETAHMYVAELAQRSLVQVTRRSMAHGWIEEIRVHDIFNV</sequence>
<dbReference type="InterPro" id="IPR027417">
    <property type="entry name" value="P-loop_NTPase"/>
</dbReference>
<dbReference type="InterPro" id="IPR041118">
    <property type="entry name" value="Rx_N"/>
</dbReference>
<keyword evidence="5" id="KW-0611">Plant defense</keyword>
<protein>
    <submittedName>
        <fullName evidence="9">Uncharacterized protein</fullName>
    </submittedName>
</protein>
<gene>
    <name evidence="9" type="ORF">QYE76_037857</name>
</gene>
<dbReference type="PANTHER" id="PTHR23155">
    <property type="entry name" value="DISEASE RESISTANCE PROTEIN RP"/>
    <property type="match status" value="1"/>
</dbReference>
<evidence type="ECO:0000256" key="3">
    <source>
        <dbReference type="ARBA" id="ARBA00022737"/>
    </source>
</evidence>
<reference evidence="9" key="1">
    <citation type="submission" date="2023-07" db="EMBL/GenBank/DDBJ databases">
        <title>A chromosome-level genome assembly of Lolium multiflorum.</title>
        <authorList>
            <person name="Chen Y."/>
            <person name="Copetti D."/>
            <person name="Kolliker R."/>
            <person name="Studer B."/>
        </authorList>
    </citation>
    <scope>NUCLEOTIDE SEQUENCE</scope>
    <source>
        <strain evidence="9">02402/16</strain>
        <tissue evidence="9">Leaf</tissue>
    </source>
</reference>
<dbReference type="AlphaFoldDB" id="A0AAD8T841"/>
<evidence type="ECO:0000256" key="2">
    <source>
        <dbReference type="ARBA" id="ARBA00022614"/>
    </source>
</evidence>
<dbReference type="SUPFAM" id="SSF52540">
    <property type="entry name" value="P-loop containing nucleoside triphosphate hydrolases"/>
    <property type="match status" value="1"/>
</dbReference>
<dbReference type="InterPro" id="IPR038005">
    <property type="entry name" value="RX-like_CC"/>
</dbReference>
<dbReference type="Pfam" id="PF18052">
    <property type="entry name" value="Rx_N"/>
    <property type="match status" value="1"/>
</dbReference>
<dbReference type="CDD" id="cd14798">
    <property type="entry name" value="RX-CC_like"/>
    <property type="match status" value="1"/>
</dbReference>
<dbReference type="PRINTS" id="PR00364">
    <property type="entry name" value="DISEASERSIST"/>
</dbReference>
<dbReference type="GO" id="GO:0009626">
    <property type="term" value="P:plant-type hypersensitive response"/>
    <property type="evidence" value="ECO:0007669"/>
    <property type="project" value="UniProtKB-ARBA"/>
</dbReference>
<dbReference type="EMBL" id="JAUUTY010000002">
    <property type="protein sequence ID" value="KAK1677009.1"/>
    <property type="molecule type" value="Genomic_DNA"/>
</dbReference>
<dbReference type="Pfam" id="PF23559">
    <property type="entry name" value="WHD_DRP"/>
    <property type="match status" value="1"/>
</dbReference>
<dbReference type="GO" id="GO:0043531">
    <property type="term" value="F:ADP binding"/>
    <property type="evidence" value="ECO:0007669"/>
    <property type="project" value="InterPro"/>
</dbReference>
<comment type="caution">
    <text evidence="9">The sequence shown here is derived from an EMBL/GenBank/DDBJ whole genome shotgun (WGS) entry which is preliminary data.</text>
</comment>
<dbReference type="InterPro" id="IPR002182">
    <property type="entry name" value="NB-ARC"/>
</dbReference>
<proteinExistence type="inferred from homology"/>
<comment type="similarity">
    <text evidence="1">Belongs to the disease resistance NB-LRR family.</text>
</comment>
<keyword evidence="3" id="KW-0677">Repeat</keyword>
<evidence type="ECO:0000313" key="9">
    <source>
        <dbReference type="EMBL" id="KAK1677009.1"/>
    </source>
</evidence>
<dbReference type="Gene3D" id="1.10.10.10">
    <property type="entry name" value="Winged helix-like DNA-binding domain superfamily/Winged helix DNA-binding domain"/>
    <property type="match status" value="1"/>
</dbReference>
<dbReference type="InterPro" id="IPR058922">
    <property type="entry name" value="WHD_DRP"/>
</dbReference>
<keyword evidence="2" id="KW-0433">Leucine-rich repeat</keyword>
<dbReference type="PANTHER" id="PTHR23155:SF968">
    <property type="entry name" value="NB-ARC DOMAIN CONTAINING PROTEIN, EXPRESSED"/>
    <property type="match status" value="1"/>
</dbReference>
<name>A0AAD8T841_LOLMU</name>
<dbReference type="GO" id="GO:0002758">
    <property type="term" value="P:innate immune response-activating signaling pathway"/>
    <property type="evidence" value="ECO:0007669"/>
    <property type="project" value="UniProtKB-ARBA"/>
</dbReference>
<dbReference type="InterPro" id="IPR036388">
    <property type="entry name" value="WH-like_DNA-bd_sf"/>
</dbReference>
<accession>A0AAD8T841</accession>
<organism evidence="9 10">
    <name type="scientific">Lolium multiflorum</name>
    <name type="common">Italian ryegrass</name>
    <name type="synonym">Lolium perenne subsp. multiflorum</name>
    <dbReference type="NCBI Taxonomy" id="4521"/>
    <lineage>
        <taxon>Eukaryota</taxon>
        <taxon>Viridiplantae</taxon>
        <taxon>Streptophyta</taxon>
        <taxon>Embryophyta</taxon>
        <taxon>Tracheophyta</taxon>
        <taxon>Spermatophyta</taxon>
        <taxon>Magnoliopsida</taxon>
        <taxon>Liliopsida</taxon>
        <taxon>Poales</taxon>
        <taxon>Poaceae</taxon>
        <taxon>BOP clade</taxon>
        <taxon>Pooideae</taxon>
        <taxon>Poodae</taxon>
        <taxon>Poeae</taxon>
        <taxon>Poeae Chloroplast Group 2 (Poeae type)</taxon>
        <taxon>Loliodinae</taxon>
        <taxon>Loliinae</taxon>
        <taxon>Lolium</taxon>
    </lineage>
</organism>
<dbReference type="Gene3D" id="1.20.5.4130">
    <property type="match status" value="1"/>
</dbReference>
<dbReference type="InterPro" id="IPR044974">
    <property type="entry name" value="Disease_R_plants"/>
</dbReference>
<dbReference type="GO" id="GO:0042742">
    <property type="term" value="P:defense response to bacterium"/>
    <property type="evidence" value="ECO:0007669"/>
    <property type="project" value="UniProtKB-ARBA"/>
</dbReference>
<evidence type="ECO:0000256" key="4">
    <source>
        <dbReference type="ARBA" id="ARBA00022741"/>
    </source>
</evidence>